<accession>A0A6V7VK80</accession>
<keyword evidence="5 12" id="KW-0808">Transferase</keyword>
<dbReference type="Gene3D" id="3.40.50.11660">
    <property type="entry name" value="Glycosyl transferase family 10, C-terminal domain"/>
    <property type="match status" value="1"/>
</dbReference>
<dbReference type="GO" id="GO:0032580">
    <property type="term" value="C:Golgi cisterna membrane"/>
    <property type="evidence" value="ECO:0007669"/>
    <property type="project" value="UniProtKB-SubCell"/>
</dbReference>
<dbReference type="FunFam" id="3.40.50.11660:FF:000002">
    <property type="entry name" value="Alpha-(1,3)-fucosyltransferase"/>
    <property type="match status" value="1"/>
</dbReference>
<evidence type="ECO:0000256" key="11">
    <source>
        <dbReference type="ARBA" id="ARBA00023180"/>
    </source>
</evidence>
<name>A0A6V7VK80_MELEN</name>
<dbReference type="EC" id="2.4.1.-" evidence="12"/>
<dbReference type="OrthoDB" id="5912041at2759"/>
<evidence type="ECO:0000256" key="12">
    <source>
        <dbReference type="RuleBase" id="RU003832"/>
    </source>
</evidence>
<evidence type="ECO:0000256" key="9">
    <source>
        <dbReference type="ARBA" id="ARBA00023034"/>
    </source>
</evidence>
<feature type="domain" description="Fucosyltransferase C-terminal" evidence="13">
    <location>
        <begin position="227"/>
        <end position="418"/>
    </location>
</feature>
<sequence>MRFRTHTIRSIIIKLNKNLNYIPINSVISDNKQMCEGCKKIHKLKCVKIFTVIFMLALIYILLTKKFNDSLLEIENITCDSSSPCYNLKSSKSTPIILGWNNLIDKENIIDMQTGLYNTDECKYECEYVTNKDLYMNATAIMFHIRAEHKDLPLKRFSNQLYIFFLDESPSYTYEHFKDVSPDFFNITMTYRVDSDIYYPYDTFVPCNGKCHVDEFWSEKEVLEKVRRKTKLAMKAFSDCSTPSKRENLIADLGRLIKIDLYGNCPGNTKCDFEYCLNQELDNHMFYLAFENSVCKNYITEKFWYLKHLIVPIVLSRRVFKKTNIPDNVYIAVDDFNNTAELAEYLLYLQRNKTAYLKYFEWTKTYRKTTYRSNYYKYSPLGRQSYITAINGSYAPSYNPLCNLCELLHKQHKKHQKYIIRNIWNYWKSPNICIDNWADIWLKGKHIKAYDKAKWK</sequence>
<organism evidence="15 16">
    <name type="scientific">Meloidogyne enterolobii</name>
    <name type="common">Root-knot nematode worm</name>
    <name type="synonym">Meloidogyne mayaguensis</name>
    <dbReference type="NCBI Taxonomy" id="390850"/>
    <lineage>
        <taxon>Eukaryota</taxon>
        <taxon>Metazoa</taxon>
        <taxon>Ecdysozoa</taxon>
        <taxon>Nematoda</taxon>
        <taxon>Chromadorea</taxon>
        <taxon>Rhabditida</taxon>
        <taxon>Tylenchina</taxon>
        <taxon>Tylenchomorpha</taxon>
        <taxon>Tylenchoidea</taxon>
        <taxon>Meloidogynidae</taxon>
        <taxon>Meloidogyninae</taxon>
        <taxon>Meloidogyne</taxon>
    </lineage>
</organism>
<dbReference type="InterPro" id="IPR038577">
    <property type="entry name" value="GT10-like_C_sf"/>
</dbReference>
<dbReference type="Pfam" id="PF00852">
    <property type="entry name" value="Glyco_transf_10"/>
    <property type="match status" value="1"/>
</dbReference>
<dbReference type="SUPFAM" id="SSF53756">
    <property type="entry name" value="UDP-Glycosyltransferase/glycogen phosphorylase"/>
    <property type="match status" value="1"/>
</dbReference>
<dbReference type="InterPro" id="IPR031481">
    <property type="entry name" value="Glyco_tran_10_N"/>
</dbReference>
<evidence type="ECO:0000256" key="6">
    <source>
        <dbReference type="ARBA" id="ARBA00022692"/>
    </source>
</evidence>
<gene>
    <name evidence="15" type="ORF">MENT_LOCUS26915</name>
</gene>
<evidence type="ECO:0000256" key="4">
    <source>
        <dbReference type="ARBA" id="ARBA00022676"/>
    </source>
</evidence>
<comment type="subcellular location">
    <subcellularLocation>
        <location evidence="1 12">Golgi apparatus</location>
        <location evidence="1 12">Golgi stack membrane</location>
        <topology evidence="1 12">Single-pass type II membrane protein</topology>
    </subcellularLocation>
</comment>
<evidence type="ECO:0000256" key="1">
    <source>
        <dbReference type="ARBA" id="ARBA00004447"/>
    </source>
</evidence>
<keyword evidence="8 12" id="KW-1133">Transmembrane helix</keyword>
<comment type="similarity">
    <text evidence="3 12">Belongs to the glycosyltransferase 10 family.</text>
</comment>
<evidence type="ECO:0000256" key="2">
    <source>
        <dbReference type="ARBA" id="ARBA00004922"/>
    </source>
</evidence>
<dbReference type="Pfam" id="PF17039">
    <property type="entry name" value="Glyco_tran_10_N"/>
    <property type="match status" value="1"/>
</dbReference>
<dbReference type="InterPro" id="IPR055270">
    <property type="entry name" value="Glyco_tran_10_C"/>
</dbReference>
<evidence type="ECO:0000256" key="3">
    <source>
        <dbReference type="ARBA" id="ARBA00008919"/>
    </source>
</evidence>
<dbReference type="UniPathway" id="UPA00378"/>
<proteinExistence type="inferred from homology"/>
<evidence type="ECO:0000259" key="14">
    <source>
        <dbReference type="Pfam" id="PF17039"/>
    </source>
</evidence>
<keyword evidence="11" id="KW-0325">Glycoprotein</keyword>
<evidence type="ECO:0000256" key="7">
    <source>
        <dbReference type="ARBA" id="ARBA00022968"/>
    </source>
</evidence>
<dbReference type="Proteomes" id="UP000580250">
    <property type="component" value="Unassembled WGS sequence"/>
</dbReference>
<keyword evidence="4 12" id="KW-0328">Glycosyltransferase</keyword>
<keyword evidence="10 12" id="KW-0472">Membrane</keyword>
<dbReference type="AlphaFoldDB" id="A0A6V7VK80"/>
<dbReference type="GO" id="GO:0008417">
    <property type="term" value="F:fucosyltransferase activity"/>
    <property type="evidence" value="ECO:0007669"/>
    <property type="project" value="InterPro"/>
</dbReference>
<evidence type="ECO:0000256" key="8">
    <source>
        <dbReference type="ARBA" id="ARBA00022989"/>
    </source>
</evidence>
<evidence type="ECO:0000313" key="15">
    <source>
        <dbReference type="EMBL" id="CAD2175202.1"/>
    </source>
</evidence>
<comment type="pathway">
    <text evidence="2">Protein modification; protein glycosylation.</text>
</comment>
<dbReference type="PANTHER" id="PTHR48438">
    <property type="entry name" value="ALPHA-(1,3)-FUCOSYLTRANSFERASE C-RELATED"/>
    <property type="match status" value="1"/>
</dbReference>
<feature type="domain" description="Fucosyltransferase N-terminal" evidence="14">
    <location>
        <begin position="93"/>
        <end position="201"/>
    </location>
</feature>
<dbReference type="PANTHER" id="PTHR48438:SF1">
    <property type="entry name" value="ALPHA-(1,3)-FUCOSYLTRANSFERASE C-RELATED"/>
    <property type="match status" value="1"/>
</dbReference>
<evidence type="ECO:0000256" key="5">
    <source>
        <dbReference type="ARBA" id="ARBA00022679"/>
    </source>
</evidence>
<dbReference type="EMBL" id="CAJEWN010000249">
    <property type="protein sequence ID" value="CAD2175202.1"/>
    <property type="molecule type" value="Genomic_DNA"/>
</dbReference>
<feature type="transmembrane region" description="Helical" evidence="12">
    <location>
        <begin position="46"/>
        <end position="63"/>
    </location>
</feature>
<keyword evidence="9 12" id="KW-0333">Golgi apparatus</keyword>
<keyword evidence="6 12" id="KW-0812">Transmembrane</keyword>
<keyword evidence="7" id="KW-0735">Signal-anchor</keyword>
<protein>
    <recommendedName>
        <fullName evidence="12">Fucosyltransferase</fullName>
        <ecNumber evidence="12">2.4.1.-</ecNumber>
    </recommendedName>
</protein>
<evidence type="ECO:0000313" key="16">
    <source>
        <dbReference type="Proteomes" id="UP000580250"/>
    </source>
</evidence>
<comment type="caution">
    <text evidence="15">The sequence shown here is derived from an EMBL/GenBank/DDBJ whole genome shotgun (WGS) entry which is preliminary data.</text>
</comment>
<reference evidence="15 16" key="1">
    <citation type="submission" date="2020-08" db="EMBL/GenBank/DDBJ databases">
        <authorList>
            <person name="Koutsovoulos G."/>
            <person name="Danchin GJ E."/>
        </authorList>
    </citation>
    <scope>NUCLEOTIDE SEQUENCE [LARGE SCALE GENOMIC DNA]</scope>
</reference>
<evidence type="ECO:0000256" key="10">
    <source>
        <dbReference type="ARBA" id="ARBA00023136"/>
    </source>
</evidence>
<dbReference type="InterPro" id="IPR001503">
    <property type="entry name" value="Glyco_trans_10"/>
</dbReference>
<evidence type="ECO:0000259" key="13">
    <source>
        <dbReference type="Pfam" id="PF00852"/>
    </source>
</evidence>